<dbReference type="RefSeq" id="WP_092868759.1">
    <property type="nucleotide sequence ID" value="NZ_FPCH01000003.1"/>
</dbReference>
<dbReference type="InterPro" id="IPR051397">
    <property type="entry name" value="Zn-ADH-like_protein"/>
</dbReference>
<dbReference type="Proteomes" id="UP000199423">
    <property type="component" value="Unassembled WGS sequence"/>
</dbReference>
<accession>A0A1I7NSP1</accession>
<gene>
    <name evidence="2" type="ORF">SAMN04488557_3263</name>
</gene>
<dbReference type="AlphaFoldDB" id="A0A1I7NSP1"/>
<dbReference type="InterPro" id="IPR036291">
    <property type="entry name" value="NAD(P)-bd_dom_sf"/>
</dbReference>
<sequence>MKAALCKSLDGAKSLAVETLPEPVAGPGQAIVQVAAVGLNFADTLITRGKYQFKPELPFSPGAEIAGVVESIGANDAGISPGQAVMAYVNWGGASEKIAVDADKLIPIPDGVAMTVAAGLSVTYGTAMHGLADRGRLQPGETVVVTGAAGGAGQAGVEIAKLMGARVIAVASSEEKGAVAKAAGADDVILFPGSDLKTKVRALTNGDGADVVYDCIGGEASEPLVRALNWQGRFLVVGFAAGDIPKIPLNLLLLRGAEISGVFWGESVKRDSAGHRRNMEQILRWVREGRLQPRIHGMYPLEQICDALEVLERREATGKVVLTMSS</sequence>
<dbReference type="Pfam" id="PF08240">
    <property type="entry name" value="ADH_N"/>
    <property type="match status" value="1"/>
</dbReference>
<dbReference type="OrthoDB" id="9805883at2"/>
<dbReference type="Gene3D" id="3.40.50.720">
    <property type="entry name" value="NAD(P)-binding Rossmann-like Domain"/>
    <property type="match status" value="1"/>
</dbReference>
<dbReference type="Pfam" id="PF00107">
    <property type="entry name" value="ADH_zinc_N"/>
    <property type="match status" value="1"/>
</dbReference>
<dbReference type="Gene3D" id="3.90.180.10">
    <property type="entry name" value="Medium-chain alcohol dehydrogenases, catalytic domain"/>
    <property type="match status" value="1"/>
</dbReference>
<evidence type="ECO:0000313" key="3">
    <source>
        <dbReference type="Proteomes" id="UP000199423"/>
    </source>
</evidence>
<dbReference type="STRING" id="51670.SAMN04488557_3263"/>
<dbReference type="InterPro" id="IPR020843">
    <property type="entry name" value="ER"/>
</dbReference>
<dbReference type="CDD" id="cd08241">
    <property type="entry name" value="QOR1"/>
    <property type="match status" value="1"/>
</dbReference>
<feature type="domain" description="Enoyl reductase (ER)" evidence="1">
    <location>
        <begin position="11"/>
        <end position="322"/>
    </location>
</feature>
<dbReference type="SMART" id="SM00829">
    <property type="entry name" value="PKS_ER"/>
    <property type="match status" value="1"/>
</dbReference>
<evidence type="ECO:0000313" key="2">
    <source>
        <dbReference type="EMBL" id="SFV37635.1"/>
    </source>
</evidence>
<proteinExistence type="predicted"/>
<organism evidence="2 3">
    <name type="scientific">Hyphomicrobium facile</name>
    <dbReference type="NCBI Taxonomy" id="51670"/>
    <lineage>
        <taxon>Bacteria</taxon>
        <taxon>Pseudomonadati</taxon>
        <taxon>Pseudomonadota</taxon>
        <taxon>Alphaproteobacteria</taxon>
        <taxon>Hyphomicrobiales</taxon>
        <taxon>Hyphomicrobiaceae</taxon>
        <taxon>Hyphomicrobium</taxon>
    </lineage>
</organism>
<name>A0A1I7NSP1_9HYPH</name>
<dbReference type="SUPFAM" id="SSF50129">
    <property type="entry name" value="GroES-like"/>
    <property type="match status" value="1"/>
</dbReference>
<dbReference type="SUPFAM" id="SSF51735">
    <property type="entry name" value="NAD(P)-binding Rossmann-fold domains"/>
    <property type="match status" value="1"/>
</dbReference>
<reference evidence="3" key="1">
    <citation type="submission" date="2016-10" db="EMBL/GenBank/DDBJ databases">
        <authorList>
            <person name="Varghese N."/>
            <person name="Submissions S."/>
        </authorList>
    </citation>
    <scope>NUCLEOTIDE SEQUENCE [LARGE SCALE GENOMIC DNA]</scope>
    <source>
        <strain evidence="3">DSM 1565</strain>
    </source>
</reference>
<dbReference type="EMBL" id="FPCH01000003">
    <property type="protein sequence ID" value="SFV37635.1"/>
    <property type="molecule type" value="Genomic_DNA"/>
</dbReference>
<keyword evidence="3" id="KW-1185">Reference proteome</keyword>
<dbReference type="InterPro" id="IPR011032">
    <property type="entry name" value="GroES-like_sf"/>
</dbReference>
<dbReference type="InterPro" id="IPR013149">
    <property type="entry name" value="ADH-like_C"/>
</dbReference>
<dbReference type="InterPro" id="IPR013154">
    <property type="entry name" value="ADH-like_N"/>
</dbReference>
<protein>
    <submittedName>
        <fullName evidence="2">NADPH2:quinone reductase</fullName>
    </submittedName>
</protein>
<dbReference type="PANTHER" id="PTHR43677">
    <property type="entry name" value="SHORT-CHAIN DEHYDROGENASE/REDUCTASE"/>
    <property type="match status" value="1"/>
</dbReference>
<evidence type="ECO:0000259" key="1">
    <source>
        <dbReference type="SMART" id="SM00829"/>
    </source>
</evidence>
<dbReference type="PANTHER" id="PTHR43677:SF4">
    <property type="entry name" value="QUINONE OXIDOREDUCTASE-LIKE PROTEIN 2"/>
    <property type="match status" value="1"/>
</dbReference>
<dbReference type="GO" id="GO:0016491">
    <property type="term" value="F:oxidoreductase activity"/>
    <property type="evidence" value="ECO:0007669"/>
    <property type="project" value="InterPro"/>
</dbReference>